<evidence type="ECO:0000256" key="1">
    <source>
        <dbReference type="SAM" id="MobiDB-lite"/>
    </source>
</evidence>
<feature type="compositionally biased region" description="Polar residues" evidence="1">
    <location>
        <begin position="62"/>
        <end position="71"/>
    </location>
</feature>
<reference evidence="2" key="1">
    <citation type="submission" date="2022-09" db="EMBL/GenBank/DDBJ databases">
        <title>Aureispira anguillicida sp. nov., isolated from Leptocephalus of Japanese eel Anguilla japonica.</title>
        <authorList>
            <person name="Yuasa K."/>
            <person name="Mekata T."/>
            <person name="Ikunari K."/>
        </authorList>
    </citation>
    <scope>NUCLEOTIDE SEQUENCE</scope>
    <source>
        <strain evidence="2">EL160426</strain>
    </source>
</reference>
<evidence type="ECO:0000313" key="3">
    <source>
        <dbReference type="Proteomes" id="UP001060919"/>
    </source>
</evidence>
<dbReference type="KEGG" id="aup:AsAng_0002400"/>
<organism evidence="2 3">
    <name type="scientific">Aureispira anguillae</name>
    <dbReference type="NCBI Taxonomy" id="2864201"/>
    <lineage>
        <taxon>Bacteria</taxon>
        <taxon>Pseudomonadati</taxon>
        <taxon>Bacteroidota</taxon>
        <taxon>Saprospiria</taxon>
        <taxon>Saprospirales</taxon>
        <taxon>Saprospiraceae</taxon>
        <taxon>Aureispira</taxon>
    </lineage>
</organism>
<keyword evidence="3" id="KW-1185">Reference proteome</keyword>
<sequence>MTTILLIAFTYLFYQLLIKPVLKPTTVPNMNYRQMDENQNLMDMWRHLQQFQQEKKNRTESATRANATKGTAQKEGFQGGEYIDYEEL</sequence>
<gene>
    <name evidence="2" type="ORF">AsAng_0002400</name>
</gene>
<dbReference type="Proteomes" id="UP001060919">
    <property type="component" value="Chromosome"/>
</dbReference>
<dbReference type="RefSeq" id="WP_264790921.1">
    <property type="nucleotide sequence ID" value="NZ_AP026867.1"/>
</dbReference>
<proteinExistence type="predicted"/>
<name>A0A915Y9W4_9BACT</name>
<accession>A0A915Y9W4</accession>
<feature type="region of interest" description="Disordered" evidence="1">
    <location>
        <begin position="53"/>
        <end position="88"/>
    </location>
</feature>
<dbReference type="AlphaFoldDB" id="A0A915Y9W4"/>
<evidence type="ECO:0000313" key="2">
    <source>
        <dbReference type="EMBL" id="BDS09539.1"/>
    </source>
</evidence>
<dbReference type="EMBL" id="AP026867">
    <property type="protein sequence ID" value="BDS09539.1"/>
    <property type="molecule type" value="Genomic_DNA"/>
</dbReference>
<protein>
    <submittedName>
        <fullName evidence="2">Uncharacterized protein</fullName>
    </submittedName>
</protein>